<dbReference type="Proteomes" id="UP000182888">
    <property type="component" value="Unassembled WGS sequence"/>
</dbReference>
<feature type="region of interest" description="Disordered" evidence="1">
    <location>
        <begin position="40"/>
        <end position="62"/>
    </location>
</feature>
<evidence type="ECO:0000313" key="2">
    <source>
        <dbReference type="EMBL" id="CDX51363.1"/>
    </source>
</evidence>
<dbReference type="EMBL" id="CCND01000005">
    <property type="protein sequence ID" value="CDX51363.1"/>
    <property type="molecule type" value="Genomic_DNA"/>
</dbReference>
<reference evidence="3" key="1">
    <citation type="submission" date="2014-08" db="EMBL/GenBank/DDBJ databases">
        <authorList>
            <person name="Edwards T."/>
        </authorList>
    </citation>
    <scope>NUCLEOTIDE SEQUENCE [LARGE SCALE GENOMIC DNA]</scope>
</reference>
<accession>A0A0K2VRG0</accession>
<dbReference type="AlphaFoldDB" id="A0A0K2VRG0"/>
<gene>
    <name evidence="2" type="ORF">MPL1032_130268</name>
</gene>
<proteinExistence type="predicted"/>
<organism evidence="2 3">
    <name type="scientific">Mesorhizobium plurifarium</name>
    <dbReference type="NCBI Taxonomy" id="69974"/>
    <lineage>
        <taxon>Bacteria</taxon>
        <taxon>Pseudomonadati</taxon>
        <taxon>Pseudomonadota</taxon>
        <taxon>Alphaproteobacteria</taxon>
        <taxon>Hyphomicrobiales</taxon>
        <taxon>Phyllobacteriaceae</taxon>
        <taxon>Mesorhizobium</taxon>
    </lineage>
</organism>
<sequence length="335" mass="37375">MLYARRTRASSAARFRGAGHGLARDQARFDQVMVSLTPAIPHPVEQKPRRSPADSTRVKFDRRQRWQKRLPKGNIIYAYDGEVLSDATAAAMQRRIGPQRDVVVEADRRAAFGKVRDDAVDDLGSILPRRRAPEDKRLVKLDAPLGRSGPDAVEPVLPGARVIKAANHRETFKTGFEQVGGSKIAGLSVVSPDIVRLEIFHIPDRDHVWRCACPQNGEIVRRCAVGGTDQESRDALRQQGVDQSRLSGGVVMRVRDDRQITGLVGARLKIRKKLGEERIRRVVQNGAEQSGLTRAQPDSRGVADKAHLIRDLSYDLLGFRGNPPSSRQRIGYRRR</sequence>
<evidence type="ECO:0000256" key="1">
    <source>
        <dbReference type="SAM" id="MobiDB-lite"/>
    </source>
</evidence>
<feature type="compositionally biased region" description="Basic and acidic residues" evidence="1">
    <location>
        <begin position="44"/>
        <end position="62"/>
    </location>
</feature>
<evidence type="ECO:0000313" key="3">
    <source>
        <dbReference type="Proteomes" id="UP000182888"/>
    </source>
</evidence>
<protein>
    <submittedName>
        <fullName evidence="2">Uncharacterized protein</fullName>
    </submittedName>
</protein>
<name>A0A0K2VRG0_MESPL</name>